<dbReference type="PANTHER" id="PTHR47245:SF1">
    <property type="entry name" value="FOLDASE PROTEIN PRSA"/>
    <property type="match status" value="1"/>
</dbReference>
<evidence type="ECO:0000313" key="12">
    <source>
        <dbReference type="Proteomes" id="UP001429564"/>
    </source>
</evidence>
<evidence type="ECO:0000256" key="4">
    <source>
        <dbReference type="ARBA" id="ARBA00018370"/>
    </source>
</evidence>
<dbReference type="InterPro" id="IPR000297">
    <property type="entry name" value="PPIase_PpiC"/>
</dbReference>
<evidence type="ECO:0000259" key="10">
    <source>
        <dbReference type="Pfam" id="PF13145"/>
    </source>
</evidence>
<evidence type="ECO:0000256" key="9">
    <source>
        <dbReference type="ARBA" id="ARBA00031484"/>
    </source>
</evidence>
<dbReference type="RefSeq" id="WP_167682862.1">
    <property type="nucleotide sequence ID" value="NZ_QHLQ01000003.1"/>
</dbReference>
<comment type="similarity">
    <text evidence="2">Belongs to the PpiC/parvulin rotamase family.</text>
</comment>
<keyword evidence="12" id="KW-1185">Reference proteome</keyword>
<reference evidence="11 12" key="1">
    <citation type="submission" date="2018-05" db="EMBL/GenBank/DDBJ databases">
        <authorList>
            <person name="Zhang Y.-J."/>
        </authorList>
    </citation>
    <scope>NUCLEOTIDE SEQUENCE [LARGE SCALE GENOMIC DNA]</scope>
    <source>
        <strain evidence="11 12">CY04</strain>
    </source>
</reference>
<evidence type="ECO:0000256" key="1">
    <source>
        <dbReference type="ARBA" id="ARBA00000971"/>
    </source>
</evidence>
<proteinExistence type="inferred from homology"/>
<keyword evidence="7" id="KW-0413">Isomerase</keyword>
<gene>
    <name evidence="11" type="ORF">DL239_04805</name>
</gene>
<dbReference type="Pfam" id="PF13145">
    <property type="entry name" value="Rotamase_2"/>
    <property type="match status" value="1"/>
</dbReference>
<sequence length="276" mass="30450">MIARILKEPLVHFLLIGGLIFATFSVQDDTPPAPDRDQIVITQADLATLSAQFEAAWKRQPQPDELNAMTQELIREKVLVRAALELGMDQNDAVINRRLSQKMEFFAASIAEAIEPQDGELEAFYQTNATDYQIAPQFALNQIYLGQKSTPETVATTLSALKEGEDPTELGQPTLLPARLDLTQSRALDSAFGTGFAAALSPLSMDEWVGPVKSGYGVHLVQITDKSPSTLPPLDQVADRVLSDWQSAKREEVQEQYYQTLRRGYEVTLPQTDGGS</sequence>
<dbReference type="InterPro" id="IPR046357">
    <property type="entry name" value="PPIase_dom_sf"/>
</dbReference>
<protein>
    <recommendedName>
        <fullName evidence="4">Parvulin-like PPIase</fullName>
        <ecNumber evidence="3">5.2.1.8</ecNumber>
    </recommendedName>
    <alternativeName>
        <fullName evidence="8">Peptidyl-prolyl cis-trans isomerase plp</fullName>
    </alternativeName>
    <alternativeName>
        <fullName evidence="9">Rotamase plp</fullName>
    </alternativeName>
</protein>
<feature type="domain" description="PpiC" evidence="10">
    <location>
        <begin position="116"/>
        <end position="239"/>
    </location>
</feature>
<dbReference type="SUPFAM" id="SSF109998">
    <property type="entry name" value="Triger factor/SurA peptide-binding domain-like"/>
    <property type="match status" value="1"/>
</dbReference>
<evidence type="ECO:0000256" key="6">
    <source>
        <dbReference type="ARBA" id="ARBA00023110"/>
    </source>
</evidence>
<evidence type="ECO:0000256" key="7">
    <source>
        <dbReference type="ARBA" id="ARBA00023235"/>
    </source>
</evidence>
<comment type="catalytic activity">
    <reaction evidence="1">
        <text>[protein]-peptidylproline (omega=180) = [protein]-peptidylproline (omega=0)</text>
        <dbReference type="Rhea" id="RHEA:16237"/>
        <dbReference type="Rhea" id="RHEA-COMP:10747"/>
        <dbReference type="Rhea" id="RHEA-COMP:10748"/>
        <dbReference type="ChEBI" id="CHEBI:83833"/>
        <dbReference type="ChEBI" id="CHEBI:83834"/>
        <dbReference type="EC" id="5.2.1.8"/>
    </reaction>
</comment>
<dbReference type="Proteomes" id="UP001429564">
    <property type="component" value="Unassembled WGS sequence"/>
</dbReference>
<dbReference type="InterPro" id="IPR027304">
    <property type="entry name" value="Trigger_fact/SurA_dom_sf"/>
</dbReference>
<keyword evidence="5" id="KW-0732">Signal</keyword>
<evidence type="ECO:0000256" key="8">
    <source>
        <dbReference type="ARBA" id="ARBA00030642"/>
    </source>
</evidence>
<name>A0ABX0W660_9RHOB</name>
<dbReference type="PANTHER" id="PTHR47245">
    <property type="entry name" value="PEPTIDYLPROLYL ISOMERASE"/>
    <property type="match status" value="1"/>
</dbReference>
<keyword evidence="6" id="KW-0697">Rotamase</keyword>
<evidence type="ECO:0000313" key="11">
    <source>
        <dbReference type="EMBL" id="NIZ60289.1"/>
    </source>
</evidence>
<accession>A0ABX0W660</accession>
<comment type="caution">
    <text evidence="11">The sequence shown here is derived from an EMBL/GenBank/DDBJ whole genome shotgun (WGS) entry which is preliminary data.</text>
</comment>
<evidence type="ECO:0000256" key="3">
    <source>
        <dbReference type="ARBA" id="ARBA00013194"/>
    </source>
</evidence>
<dbReference type="InterPro" id="IPR050245">
    <property type="entry name" value="PrsA_foldase"/>
</dbReference>
<dbReference type="Gene3D" id="1.10.4030.10">
    <property type="entry name" value="Porin chaperone SurA, peptide-binding domain"/>
    <property type="match status" value="1"/>
</dbReference>
<dbReference type="EC" id="5.2.1.8" evidence="3"/>
<dbReference type="Gene3D" id="3.10.50.40">
    <property type="match status" value="1"/>
</dbReference>
<evidence type="ECO:0000256" key="5">
    <source>
        <dbReference type="ARBA" id="ARBA00022729"/>
    </source>
</evidence>
<dbReference type="EMBL" id="QHLQ01000003">
    <property type="protein sequence ID" value="NIZ60289.1"/>
    <property type="molecule type" value="Genomic_DNA"/>
</dbReference>
<organism evidence="11 12">
    <name type="scientific">Parasedimentitalea denitrificans</name>
    <dbReference type="NCBI Taxonomy" id="2211118"/>
    <lineage>
        <taxon>Bacteria</taxon>
        <taxon>Pseudomonadati</taxon>
        <taxon>Pseudomonadota</taxon>
        <taxon>Alphaproteobacteria</taxon>
        <taxon>Rhodobacterales</taxon>
        <taxon>Paracoccaceae</taxon>
        <taxon>Parasedimentitalea</taxon>
    </lineage>
</organism>
<evidence type="ECO:0000256" key="2">
    <source>
        <dbReference type="ARBA" id="ARBA00007656"/>
    </source>
</evidence>